<evidence type="ECO:0000259" key="2">
    <source>
        <dbReference type="Pfam" id="PF01048"/>
    </source>
</evidence>
<dbReference type="InterPro" id="IPR000845">
    <property type="entry name" value="Nucleoside_phosphorylase_d"/>
</dbReference>
<organism evidence="4 5">
    <name type="scientific">Exophiala sideris</name>
    <dbReference type="NCBI Taxonomy" id="1016849"/>
    <lineage>
        <taxon>Eukaryota</taxon>
        <taxon>Fungi</taxon>
        <taxon>Dikarya</taxon>
        <taxon>Ascomycota</taxon>
        <taxon>Pezizomycotina</taxon>
        <taxon>Eurotiomycetes</taxon>
        <taxon>Chaetothyriomycetidae</taxon>
        <taxon>Chaetothyriales</taxon>
        <taxon>Herpotrichiellaceae</taxon>
        <taxon>Exophiala</taxon>
    </lineage>
</organism>
<dbReference type="InterPro" id="IPR053137">
    <property type="entry name" value="NLR-like"/>
</dbReference>
<dbReference type="SUPFAM" id="SSF53167">
    <property type="entry name" value="Purine and uridine phosphorylases"/>
    <property type="match status" value="1"/>
</dbReference>
<proteinExistence type="predicted"/>
<dbReference type="Pfam" id="PF24476">
    <property type="entry name" value="DUF7580"/>
    <property type="match status" value="1"/>
</dbReference>
<gene>
    <name evidence="4" type="ORF">PV11_03409</name>
</gene>
<name>A0A0D1ZM67_9EURO</name>
<protein>
    <submittedName>
        <fullName evidence="4">Uncharacterized protein</fullName>
    </submittedName>
</protein>
<dbReference type="InterPro" id="IPR035994">
    <property type="entry name" value="Nucleoside_phosphorylase_sf"/>
</dbReference>
<evidence type="ECO:0000256" key="1">
    <source>
        <dbReference type="SAM" id="Coils"/>
    </source>
</evidence>
<feature type="coiled-coil region" evidence="1">
    <location>
        <begin position="722"/>
        <end position="749"/>
    </location>
</feature>
<dbReference type="OrthoDB" id="1658288at2759"/>
<dbReference type="AlphaFoldDB" id="A0A0D1ZM67"/>
<dbReference type="PANTHER" id="PTHR46082">
    <property type="entry name" value="ATP/GTP-BINDING PROTEIN-RELATED"/>
    <property type="match status" value="1"/>
</dbReference>
<dbReference type="EMBL" id="KN846951">
    <property type="protein sequence ID" value="KIV87893.1"/>
    <property type="molecule type" value="Genomic_DNA"/>
</dbReference>
<evidence type="ECO:0000313" key="4">
    <source>
        <dbReference type="EMBL" id="KIV87893.1"/>
    </source>
</evidence>
<dbReference type="GO" id="GO:0003824">
    <property type="term" value="F:catalytic activity"/>
    <property type="evidence" value="ECO:0007669"/>
    <property type="project" value="InterPro"/>
</dbReference>
<dbReference type="InterPro" id="IPR056002">
    <property type="entry name" value="DUF7580"/>
</dbReference>
<dbReference type="HOGENOM" id="CLU_012073_1_0_1"/>
<reference evidence="4 5" key="1">
    <citation type="submission" date="2015-01" db="EMBL/GenBank/DDBJ databases">
        <title>The Genome Sequence of Exophiala sideris CBS121828.</title>
        <authorList>
            <consortium name="The Broad Institute Genomics Platform"/>
            <person name="Cuomo C."/>
            <person name="de Hoog S."/>
            <person name="Gorbushina A."/>
            <person name="Stielow B."/>
            <person name="Teixiera M."/>
            <person name="Abouelleil A."/>
            <person name="Chapman S.B."/>
            <person name="Priest M."/>
            <person name="Young S.K."/>
            <person name="Wortman J."/>
            <person name="Nusbaum C."/>
            <person name="Birren B."/>
        </authorList>
    </citation>
    <scope>NUCLEOTIDE SEQUENCE [LARGE SCALE GENOMIC DNA]</scope>
    <source>
        <strain evidence="4 5">CBS 121828</strain>
    </source>
</reference>
<dbReference type="GO" id="GO:0009116">
    <property type="term" value="P:nucleoside metabolic process"/>
    <property type="evidence" value="ECO:0007669"/>
    <property type="project" value="InterPro"/>
</dbReference>
<keyword evidence="1" id="KW-0175">Coiled coil</keyword>
<dbReference type="STRING" id="1016849.A0A0D1ZM67"/>
<dbReference type="Proteomes" id="UP000053599">
    <property type="component" value="Unassembled WGS sequence"/>
</dbReference>
<accession>A0A0D1ZM67</accession>
<evidence type="ECO:0000313" key="5">
    <source>
        <dbReference type="Proteomes" id="UP000053599"/>
    </source>
</evidence>
<feature type="domain" description="Nucleoside phosphorylase" evidence="2">
    <location>
        <begin position="578"/>
        <end position="698"/>
    </location>
</feature>
<dbReference type="Pfam" id="PF01048">
    <property type="entry name" value="PNP_UDP_1"/>
    <property type="match status" value="1"/>
</dbReference>
<dbReference type="PANTHER" id="PTHR46082:SF6">
    <property type="entry name" value="AAA+ ATPASE DOMAIN-CONTAINING PROTEIN-RELATED"/>
    <property type="match status" value="1"/>
</dbReference>
<evidence type="ECO:0000259" key="3">
    <source>
        <dbReference type="Pfam" id="PF24476"/>
    </source>
</evidence>
<dbReference type="Gene3D" id="3.40.50.1580">
    <property type="entry name" value="Nucleoside phosphorylase domain"/>
    <property type="match status" value="1"/>
</dbReference>
<feature type="domain" description="DUF7580" evidence="3">
    <location>
        <begin position="168"/>
        <end position="512"/>
    </location>
</feature>
<sequence>MADITLDDSDLFELAPDALLAIAHVATRIGADKRDRHFGELGGRLATLSESLQSSITSAQEEKSRRRIRKFLRELERVCTWHQHNRAQEFTFLTHLAQAGLLQSQCKHTAEHGLLAYAAEDRLPKLIKFVKGFAGNSLDSGSTQTISNVARTSKVVPHVDYPKHVNEQLYQTLLKHSRCECAGEASTSLGPLERKRHLSARLRLRPSRDIKDKSIAFDIAFSATSAPSPTLKRMEWQHMQFQISNEKPGRKRAHFMAPNDVANSVEHQFSGNVVARLCDHVKPTSGSLVCLRVHDGELWLLEDCLPLEARFLAIQSLSLSDALRLGHLSNKMKVILAYIVARSVWEFYDSDWMSRPWTAQDIHFMRELPTIVDEQPLVYINRPFLSVQWIDGKGASGESSNRAGQIHRYPRILSLGLLLIEIGTGKGAADLFPNFESNINSDWLCACEFLKNVPPWEDFDYKAYWDAARSCVNNQIFLKGPALGNQGPILHDTEGRRRMILEEVVLPLEDLLVGTGWMHELGTVGPIKSTSTSHEPLPSGLPPSSAYAPIIPEAEPNDSSVSAHSMWLRPTNLLRFEVAIICALYTEADAVISLFDMKLDDDVHMYIRAPGDQNSYTVGRICQHNVVVVHMPNMGKVNAAIATQGLQATFQDLKLALVVGICGAVPYDLQIRRDIFLGDVLISQSLIQYDFGRQYTTNFEAKDSNEGGLGKLPARIQSILAKLKTRDNHQRLEERAERALNDLQQRDARARYPGADADRLFDSNTLHLHRKAGACHVCRSEGDLEICDNAIKSPCEALGCEEAGLICRIRSRVMGETAREVSPSIYIGNMGSADTVMKSAVHRDKIAEKYSLIGFEMEGAGVWDFMPSLVIKAVCDYADSHKNKVWQTYAANTAAAAAKAFLREWEL</sequence>